<evidence type="ECO:0000313" key="3">
    <source>
        <dbReference type="EMBL" id="MBW8268876.1"/>
    </source>
</evidence>
<evidence type="ECO:0000256" key="2">
    <source>
        <dbReference type="SAM" id="MobiDB-lite"/>
    </source>
</evidence>
<keyword evidence="1" id="KW-0175">Coiled coil</keyword>
<dbReference type="RefSeq" id="WP_220116375.1">
    <property type="nucleotide sequence ID" value="NZ_JAHZUY010000007.1"/>
</dbReference>
<name>A0ABS7EZS9_9PROT</name>
<sequence>MIRSLMLAGQRLAEALQAENEALAALDLGSAAVLATVKVQACEAFAAAQAAVTAGAARSGNDAALLSAEERQAAERLARRLETLGAENRRLLERAIALQSRVIEAIAGAAIPRAAGPERYQAGGTPRRPPPGRTVPPLALSARA</sequence>
<evidence type="ECO:0008006" key="5">
    <source>
        <dbReference type="Google" id="ProtNLM"/>
    </source>
</evidence>
<proteinExistence type="predicted"/>
<feature type="compositionally biased region" description="Low complexity" evidence="2">
    <location>
        <begin position="116"/>
        <end position="126"/>
    </location>
</feature>
<dbReference type="EMBL" id="JAHZUY010000007">
    <property type="protein sequence ID" value="MBW8268876.1"/>
    <property type="molecule type" value="Genomic_DNA"/>
</dbReference>
<feature type="coiled-coil region" evidence="1">
    <location>
        <begin position="67"/>
        <end position="101"/>
    </location>
</feature>
<evidence type="ECO:0000313" key="4">
    <source>
        <dbReference type="Proteomes" id="UP001519924"/>
    </source>
</evidence>
<dbReference type="Proteomes" id="UP001519924">
    <property type="component" value="Unassembled WGS sequence"/>
</dbReference>
<protein>
    <recommendedName>
        <fullName evidence="5">Flagellar protein FlgN</fullName>
    </recommendedName>
</protein>
<comment type="caution">
    <text evidence="3">The sequence shown here is derived from an EMBL/GenBank/DDBJ whole genome shotgun (WGS) entry which is preliminary data.</text>
</comment>
<reference evidence="3 4" key="1">
    <citation type="submission" date="2021-08" db="EMBL/GenBank/DDBJ databases">
        <title>Caldovatus sediminis gen. nov., sp. nov., a moderately thermophilic bacterium isolated from a hot spring.</title>
        <authorList>
            <person name="Hu C.-J."/>
            <person name="Li W.-J."/>
            <person name="Xian W.-D."/>
        </authorList>
    </citation>
    <scope>NUCLEOTIDE SEQUENCE [LARGE SCALE GENOMIC DNA]</scope>
    <source>
        <strain evidence="3 4">SYSU G05006</strain>
    </source>
</reference>
<gene>
    <name evidence="3" type="ORF">K1J50_05190</name>
</gene>
<evidence type="ECO:0000256" key="1">
    <source>
        <dbReference type="SAM" id="Coils"/>
    </source>
</evidence>
<feature type="region of interest" description="Disordered" evidence="2">
    <location>
        <begin position="116"/>
        <end position="144"/>
    </location>
</feature>
<accession>A0ABS7EZS9</accession>
<keyword evidence="4" id="KW-1185">Reference proteome</keyword>
<organism evidence="3 4">
    <name type="scientific">Caldovatus aquaticus</name>
    <dbReference type="NCBI Taxonomy" id="2865671"/>
    <lineage>
        <taxon>Bacteria</taxon>
        <taxon>Pseudomonadati</taxon>
        <taxon>Pseudomonadota</taxon>
        <taxon>Alphaproteobacteria</taxon>
        <taxon>Acetobacterales</taxon>
        <taxon>Roseomonadaceae</taxon>
        <taxon>Caldovatus</taxon>
    </lineage>
</organism>